<keyword evidence="1" id="KW-0472">Membrane</keyword>
<dbReference type="EMBL" id="CP022983">
    <property type="protein sequence ID" value="ASV67824.1"/>
    <property type="molecule type" value="Genomic_DNA"/>
</dbReference>
<dbReference type="OrthoDB" id="2629110at2"/>
<keyword evidence="3" id="KW-1185">Reference proteome</keyword>
<evidence type="ECO:0000313" key="3">
    <source>
        <dbReference type="Proteomes" id="UP000215137"/>
    </source>
</evidence>
<reference evidence="2 3" key="1">
    <citation type="submission" date="2017-08" db="EMBL/GenBank/DDBJ databases">
        <title>Complete Genome Sequence of Bacillus kochii Oregon-R-modENCODE STRAIN BDGP4, isolated from Drosophila melanogaster gut.</title>
        <authorList>
            <person name="Wan K.H."/>
            <person name="Yu C."/>
            <person name="Park S."/>
            <person name="Hammonds A.S."/>
            <person name="Booth B.W."/>
            <person name="Celniker S.E."/>
        </authorList>
    </citation>
    <scope>NUCLEOTIDE SEQUENCE [LARGE SCALE GENOMIC DNA]</scope>
    <source>
        <strain evidence="2 3">BDGP4</strain>
    </source>
</reference>
<proteinExistence type="predicted"/>
<feature type="transmembrane region" description="Helical" evidence="1">
    <location>
        <begin position="45"/>
        <end position="71"/>
    </location>
</feature>
<accession>A0A248THY2</accession>
<evidence type="ECO:0000313" key="2">
    <source>
        <dbReference type="EMBL" id="ASV67824.1"/>
    </source>
</evidence>
<feature type="transmembrane region" description="Helical" evidence="1">
    <location>
        <begin position="6"/>
        <end position="24"/>
    </location>
</feature>
<sequence length="178" mass="20222">MSLILFGGSLIMLVIIFFKNPILSQLGKGNPFVHLLKKTPWFQSYWGAGILLFFMNTVLFSATILALYIVSYFVIPYVHLIFMVLAVCTSIYLWASVNKAWHGSKGDRLKLATIGSSFYMGLTVLFTFLYITLEPSYQGEDIFMQAMGLFLAIIVTTTAWITCFFITGFYQQNAEKIR</sequence>
<feature type="transmembrane region" description="Helical" evidence="1">
    <location>
        <begin position="143"/>
        <end position="170"/>
    </location>
</feature>
<protein>
    <submittedName>
        <fullName evidence="2">Uncharacterized protein</fullName>
    </submittedName>
</protein>
<organism evidence="2 3">
    <name type="scientific">Cytobacillus kochii</name>
    <dbReference type="NCBI Taxonomy" id="859143"/>
    <lineage>
        <taxon>Bacteria</taxon>
        <taxon>Bacillati</taxon>
        <taxon>Bacillota</taxon>
        <taxon>Bacilli</taxon>
        <taxon>Bacillales</taxon>
        <taxon>Bacillaceae</taxon>
        <taxon>Cytobacillus</taxon>
    </lineage>
</organism>
<keyword evidence="1" id="KW-1133">Transmembrane helix</keyword>
<dbReference type="AlphaFoldDB" id="A0A248THY2"/>
<gene>
    <name evidence="2" type="ORF">CKF48_11200</name>
</gene>
<dbReference type="RefSeq" id="WP_095371393.1">
    <property type="nucleotide sequence ID" value="NZ_CP022983.1"/>
</dbReference>
<dbReference type="KEGG" id="bko:CKF48_11200"/>
<feature type="transmembrane region" description="Helical" evidence="1">
    <location>
        <begin position="77"/>
        <end position="97"/>
    </location>
</feature>
<evidence type="ECO:0000256" key="1">
    <source>
        <dbReference type="SAM" id="Phobius"/>
    </source>
</evidence>
<dbReference type="Proteomes" id="UP000215137">
    <property type="component" value="Chromosome"/>
</dbReference>
<keyword evidence="1" id="KW-0812">Transmembrane</keyword>
<feature type="transmembrane region" description="Helical" evidence="1">
    <location>
        <begin position="109"/>
        <end position="131"/>
    </location>
</feature>
<name>A0A248THY2_9BACI</name>